<keyword evidence="3 4" id="KW-0687">Ribonucleoprotein</keyword>
<evidence type="ECO:0000259" key="7">
    <source>
        <dbReference type="SMART" id="SM01386"/>
    </source>
</evidence>
<reference evidence="8" key="1">
    <citation type="journal article" date="2014" name="Genome Biol. Evol.">
        <title>Pangenome evidence for extensive interdomain horizontal transfer affecting lineage core and shell genes in uncultured planktonic thaumarchaeota and euryarchaeota.</title>
        <authorList>
            <person name="Deschamps P."/>
            <person name="Zivanovic Y."/>
            <person name="Moreira D."/>
            <person name="Rodriguez-Valera F."/>
            <person name="Lopez-Garcia P."/>
        </authorList>
    </citation>
    <scope>NUCLEOTIDE SEQUENCE</scope>
</reference>
<dbReference type="GO" id="GO:0070181">
    <property type="term" value="F:small ribosomal subunit rRNA binding"/>
    <property type="evidence" value="ECO:0007669"/>
    <property type="project" value="TreeGrafter"/>
</dbReference>
<keyword evidence="2 4" id="KW-0689">Ribosomal protein</keyword>
<evidence type="ECO:0000256" key="2">
    <source>
        <dbReference type="ARBA" id="ARBA00022980"/>
    </source>
</evidence>
<dbReference type="GO" id="GO:0003735">
    <property type="term" value="F:structural constituent of ribosome"/>
    <property type="evidence" value="ECO:0007669"/>
    <property type="project" value="InterPro"/>
</dbReference>
<dbReference type="PANTHER" id="PTHR11885">
    <property type="entry name" value="RIBOSOMAL PROTEIN S15P/S13E"/>
    <property type="match status" value="1"/>
</dbReference>
<dbReference type="SMART" id="SM01386">
    <property type="entry name" value="Ribosomal_S13_N"/>
    <property type="match status" value="1"/>
</dbReference>
<dbReference type="Gene3D" id="4.10.860.130">
    <property type="match status" value="1"/>
</dbReference>
<dbReference type="FunFam" id="1.10.287.10:FF:000003">
    <property type="entry name" value="40S ribosomal protein S13"/>
    <property type="match status" value="1"/>
</dbReference>
<dbReference type="NCBIfam" id="NF006331">
    <property type="entry name" value="PRK08561.1"/>
    <property type="match status" value="1"/>
</dbReference>
<feature type="domain" description="Small ribosomal subunit protein uS15 N-terminal" evidence="7">
    <location>
        <begin position="1"/>
        <end position="59"/>
    </location>
</feature>
<comment type="similarity">
    <text evidence="1 4 5">Belongs to the universal ribosomal protein uS15 family.</text>
</comment>
<dbReference type="EMBL" id="KF900736">
    <property type="protein sequence ID" value="AIF05346.1"/>
    <property type="molecule type" value="Genomic_DNA"/>
</dbReference>
<dbReference type="SMART" id="SM01387">
    <property type="entry name" value="Ribosomal_S15"/>
    <property type="match status" value="1"/>
</dbReference>
<dbReference type="CDD" id="cd00353">
    <property type="entry name" value="Ribosomal_S15p_S13e"/>
    <property type="match status" value="1"/>
</dbReference>
<evidence type="ECO:0000313" key="8">
    <source>
        <dbReference type="EMBL" id="AIF05346.1"/>
    </source>
</evidence>
<dbReference type="InterPro" id="IPR000589">
    <property type="entry name" value="Ribosomal_uS15"/>
</dbReference>
<dbReference type="AlphaFoldDB" id="A0A075GMU0"/>
<accession>A0A075GMU0</accession>
<dbReference type="Pfam" id="PF00312">
    <property type="entry name" value="Ribosomal_S15"/>
    <property type="match status" value="1"/>
</dbReference>
<dbReference type="SUPFAM" id="SSF47060">
    <property type="entry name" value="S15/NS1 RNA-binding domain"/>
    <property type="match status" value="1"/>
</dbReference>
<comment type="subunit">
    <text evidence="4">Part of the 30S ribosomal subunit.</text>
</comment>
<dbReference type="Gene3D" id="1.10.287.10">
    <property type="entry name" value="S15/NS1, RNA-binding"/>
    <property type="match status" value="1"/>
</dbReference>
<organism evidence="8">
    <name type="scientific">uncultured marine group II/III euryarchaeote KM3_181_H05</name>
    <dbReference type="NCBI Taxonomy" id="1457945"/>
    <lineage>
        <taxon>Archaea</taxon>
        <taxon>Methanobacteriati</taxon>
        <taxon>Methanobacteriota</taxon>
        <taxon>environmental samples</taxon>
    </lineage>
</organism>
<dbReference type="InterPro" id="IPR009068">
    <property type="entry name" value="uS15_NS1_RNA-bd_sf"/>
</dbReference>
<feature type="region of interest" description="Disordered" evidence="6">
    <location>
        <begin position="1"/>
        <end position="29"/>
    </location>
</feature>
<dbReference type="GO" id="GO:0022627">
    <property type="term" value="C:cytosolic small ribosomal subunit"/>
    <property type="evidence" value="ECO:0007669"/>
    <property type="project" value="TreeGrafter"/>
</dbReference>
<evidence type="ECO:0000256" key="5">
    <source>
        <dbReference type="RuleBase" id="RU003919"/>
    </source>
</evidence>
<evidence type="ECO:0000256" key="3">
    <source>
        <dbReference type="ARBA" id="ARBA00023274"/>
    </source>
</evidence>
<dbReference type="PROSITE" id="PS00362">
    <property type="entry name" value="RIBOSOMAL_S15"/>
    <property type="match status" value="1"/>
</dbReference>
<dbReference type="InterPro" id="IPR023029">
    <property type="entry name" value="Ribosomal_uS15_arc_euk"/>
</dbReference>
<dbReference type="InterPro" id="IPR012606">
    <property type="entry name" value="Ribosomal_uS15_N"/>
</dbReference>
<dbReference type="HAMAP" id="MF_01343_A">
    <property type="entry name" value="Ribosomal_uS15_A"/>
    <property type="match status" value="1"/>
</dbReference>
<evidence type="ECO:0000256" key="4">
    <source>
        <dbReference type="HAMAP-Rule" id="MF_01343"/>
    </source>
</evidence>
<evidence type="ECO:0000256" key="1">
    <source>
        <dbReference type="ARBA" id="ARBA00008434"/>
    </source>
</evidence>
<dbReference type="PANTHER" id="PTHR11885:SF6">
    <property type="entry name" value="SMALL RIBOSOMAL SUBUNIT PROTEIN US15"/>
    <property type="match status" value="1"/>
</dbReference>
<evidence type="ECO:0000256" key="6">
    <source>
        <dbReference type="SAM" id="MobiDB-lite"/>
    </source>
</evidence>
<sequence>MARIYARRKGRSGSSALPRSEHPAWSPKPKEVEELVGKLSKEGLSTAEIGIRLRDSHGIPSVKLATGKAVAAVVRDADMAPDLPEDLTNLMRKAVRLGEHLEANRKDVHNRRALQLTESKILRLMRYYKRNSVLPDDWKYTLANAKLLVG</sequence>
<feature type="compositionally biased region" description="Basic residues" evidence="6">
    <location>
        <begin position="1"/>
        <end position="11"/>
    </location>
</feature>
<gene>
    <name evidence="8" type="primary">RP-S15</name>
    <name evidence="4" type="synonym">rps15</name>
    <name evidence="8" type="synonym">rpsO</name>
</gene>
<dbReference type="GO" id="GO:0006412">
    <property type="term" value="P:translation"/>
    <property type="evidence" value="ECO:0007669"/>
    <property type="project" value="UniProtKB-UniRule"/>
</dbReference>
<proteinExistence type="inferred from homology"/>
<name>A0A075GMU0_9EURY</name>
<protein>
    <recommendedName>
        <fullName evidence="4">Small ribosomal subunit protein uS15</fullName>
    </recommendedName>
</protein>
<dbReference type="Pfam" id="PF08069">
    <property type="entry name" value="Ribosomal_S13_N"/>
    <property type="match status" value="1"/>
</dbReference>